<dbReference type="eggNOG" id="COG3791">
    <property type="taxonomic scope" value="Bacteria"/>
</dbReference>
<name>A0A017HBW6_9RHOB</name>
<dbReference type="InterPro" id="IPR052355">
    <property type="entry name" value="CENP-V-like"/>
</dbReference>
<protein>
    <recommendedName>
        <fullName evidence="4">CENP-V/GFA domain-containing protein</fullName>
    </recommendedName>
</protein>
<dbReference type="STRING" id="1122180.Lokhon_01942"/>
<dbReference type="PROSITE" id="PS51891">
    <property type="entry name" value="CENP_V_GFA"/>
    <property type="match status" value="1"/>
</dbReference>
<dbReference type="GO" id="GO:0046872">
    <property type="term" value="F:metal ion binding"/>
    <property type="evidence" value="ECO:0007669"/>
    <property type="project" value="UniProtKB-KW"/>
</dbReference>
<evidence type="ECO:0000256" key="2">
    <source>
        <dbReference type="ARBA" id="ARBA00022723"/>
    </source>
</evidence>
<comment type="similarity">
    <text evidence="1">Belongs to the Gfa family.</text>
</comment>
<evidence type="ECO:0000256" key="1">
    <source>
        <dbReference type="ARBA" id="ARBA00005495"/>
    </source>
</evidence>
<dbReference type="PANTHER" id="PTHR28620:SF1">
    <property type="entry name" value="CENP-V_GFA DOMAIN-CONTAINING PROTEIN"/>
    <property type="match status" value="1"/>
</dbReference>
<dbReference type="RefSeq" id="WP_017928572.1">
    <property type="nucleotide sequence ID" value="NZ_KB822998.1"/>
</dbReference>
<dbReference type="InterPro" id="IPR011057">
    <property type="entry name" value="Mss4-like_sf"/>
</dbReference>
<accession>A0A017HBW6</accession>
<proteinExistence type="inferred from homology"/>
<evidence type="ECO:0000256" key="3">
    <source>
        <dbReference type="ARBA" id="ARBA00022833"/>
    </source>
</evidence>
<organism evidence="5 6">
    <name type="scientific">Limimaricola hongkongensis DSM 17492</name>
    <dbReference type="NCBI Taxonomy" id="1122180"/>
    <lineage>
        <taxon>Bacteria</taxon>
        <taxon>Pseudomonadati</taxon>
        <taxon>Pseudomonadota</taxon>
        <taxon>Alphaproteobacteria</taxon>
        <taxon>Rhodobacterales</taxon>
        <taxon>Paracoccaceae</taxon>
        <taxon>Limimaricola</taxon>
    </lineage>
</organism>
<dbReference type="SUPFAM" id="SSF51316">
    <property type="entry name" value="Mss4-like"/>
    <property type="match status" value="1"/>
</dbReference>
<comment type="caution">
    <text evidence="5">The sequence shown here is derived from an EMBL/GenBank/DDBJ whole genome shotgun (WGS) entry which is preliminary data.</text>
</comment>
<gene>
    <name evidence="5" type="ORF">Lokhon_01942</name>
</gene>
<feature type="domain" description="CENP-V/GFA" evidence="4">
    <location>
        <begin position="3"/>
        <end position="111"/>
    </location>
</feature>
<evidence type="ECO:0000313" key="6">
    <source>
        <dbReference type="Proteomes" id="UP000025047"/>
    </source>
</evidence>
<dbReference type="Pfam" id="PF04828">
    <property type="entry name" value="GFA"/>
    <property type="match status" value="1"/>
</dbReference>
<dbReference type="GO" id="GO:0016846">
    <property type="term" value="F:carbon-sulfur lyase activity"/>
    <property type="evidence" value="ECO:0007669"/>
    <property type="project" value="InterPro"/>
</dbReference>
<dbReference type="AlphaFoldDB" id="A0A017HBW6"/>
<keyword evidence="2" id="KW-0479">Metal-binding</keyword>
<keyword evidence="6" id="KW-1185">Reference proteome</keyword>
<dbReference type="EMBL" id="APGJ01000006">
    <property type="protein sequence ID" value="EYD71871.1"/>
    <property type="molecule type" value="Genomic_DNA"/>
</dbReference>
<evidence type="ECO:0000313" key="5">
    <source>
        <dbReference type="EMBL" id="EYD71871.1"/>
    </source>
</evidence>
<dbReference type="Proteomes" id="UP000025047">
    <property type="component" value="Unassembled WGS sequence"/>
</dbReference>
<keyword evidence="3" id="KW-0862">Zinc</keyword>
<sequence length="131" mass="14339">MMLTGECHCGALRWSFDGVPGSGTVCNCSVCRRYGAIWAYGHEGEEIRLSGPARAYLWGDRGLGFHFCPDCGCVGYWRAVEASPDGRRRVAVNLRLGAPEAVDTVPLRRFDGRGAFEGMPPDGRCLADLWL</sequence>
<reference evidence="5 6" key="1">
    <citation type="submission" date="2013-03" db="EMBL/GenBank/DDBJ databases">
        <authorList>
            <person name="Fiebig A."/>
            <person name="Goeker M."/>
            <person name="Klenk H.-P.P."/>
        </authorList>
    </citation>
    <scope>NUCLEOTIDE SEQUENCE [LARGE SCALE GENOMIC DNA]</scope>
    <source>
        <strain evidence="5 6">DSM 17492</strain>
    </source>
</reference>
<dbReference type="PANTHER" id="PTHR28620">
    <property type="entry name" value="CENTROMERE PROTEIN V"/>
    <property type="match status" value="1"/>
</dbReference>
<dbReference type="InterPro" id="IPR006913">
    <property type="entry name" value="CENP-V/GFA"/>
</dbReference>
<dbReference type="HOGENOM" id="CLU_055491_7_1_5"/>
<dbReference type="PATRIC" id="fig|1122180.6.peg.1930"/>
<evidence type="ECO:0000259" key="4">
    <source>
        <dbReference type="PROSITE" id="PS51891"/>
    </source>
</evidence>
<dbReference type="Gene3D" id="2.170.150.70">
    <property type="match status" value="1"/>
</dbReference>